<evidence type="ECO:0000313" key="3">
    <source>
        <dbReference type="EMBL" id="KKL88347.1"/>
    </source>
</evidence>
<dbReference type="InterPro" id="IPR016047">
    <property type="entry name" value="M23ase_b-sheet_dom"/>
</dbReference>
<dbReference type="AlphaFoldDB" id="A0A0F9IMB1"/>
<evidence type="ECO:0000256" key="1">
    <source>
        <dbReference type="SAM" id="MobiDB-lite"/>
    </source>
</evidence>
<dbReference type="PANTHER" id="PTHR21666:SF270">
    <property type="entry name" value="MUREIN HYDROLASE ACTIVATOR ENVC"/>
    <property type="match status" value="1"/>
</dbReference>
<name>A0A0F9IMB1_9ZZZZ</name>
<feature type="compositionally biased region" description="Low complexity" evidence="1">
    <location>
        <begin position="350"/>
        <end position="361"/>
    </location>
</feature>
<feature type="domain" description="M23ase beta-sheet core" evidence="2">
    <location>
        <begin position="295"/>
        <end position="370"/>
    </location>
</feature>
<dbReference type="GO" id="GO:0004222">
    <property type="term" value="F:metalloendopeptidase activity"/>
    <property type="evidence" value="ECO:0007669"/>
    <property type="project" value="TreeGrafter"/>
</dbReference>
<dbReference type="Gene3D" id="2.70.70.10">
    <property type="entry name" value="Glucose Permease (Domain IIA)"/>
    <property type="match status" value="1"/>
</dbReference>
<reference evidence="3" key="1">
    <citation type="journal article" date="2015" name="Nature">
        <title>Complex archaea that bridge the gap between prokaryotes and eukaryotes.</title>
        <authorList>
            <person name="Spang A."/>
            <person name="Saw J.H."/>
            <person name="Jorgensen S.L."/>
            <person name="Zaremba-Niedzwiedzka K."/>
            <person name="Martijn J."/>
            <person name="Lind A.E."/>
            <person name="van Eijk R."/>
            <person name="Schleper C."/>
            <person name="Guy L."/>
            <person name="Ettema T.J."/>
        </authorList>
    </citation>
    <scope>NUCLEOTIDE SEQUENCE</scope>
</reference>
<evidence type="ECO:0000259" key="2">
    <source>
        <dbReference type="Pfam" id="PF01551"/>
    </source>
</evidence>
<proteinExistence type="predicted"/>
<dbReference type="InterPro" id="IPR011055">
    <property type="entry name" value="Dup_hybrid_motif"/>
</dbReference>
<gene>
    <name evidence="3" type="ORF">LCGC14_1925630</name>
</gene>
<accession>A0A0F9IMB1</accession>
<comment type="caution">
    <text evidence="3">The sequence shown here is derived from an EMBL/GenBank/DDBJ whole genome shotgun (WGS) entry which is preliminary data.</text>
</comment>
<feature type="region of interest" description="Disordered" evidence="1">
    <location>
        <begin position="343"/>
        <end position="364"/>
    </location>
</feature>
<sequence length="386" mass="40278">MATSKDKHNIQVNQTGNAQAGLKGISGAFPGIGLAAIGVVGSIAALGAAFKSVVGAAAETEKQWNLVEASLERHGLAVDGNIGKVRGFADEMQTLTGVADEEYGRAVGKLVTSGLDLETSFEAVARAADVAAETGKNTAKIVTLMSDAIVKKDVIALEKWTGKIDASLPFAEKLNIALERMEKNFGGAAAANADSYTVKVAVMGQKFGDLQEKIGLLLLPTLTELASVGSTVIDTLMEVFDIEFPTDEAGEFRGELEGIEDAVVGIGDVIGPWVLITMGAFKTMSNAMQLLVLDPLAATREGFIGNGDNSGFGNSVLIQNTQTGETLRFSHLDGVKVRPGQKIGGGQQLGVSGNTGNSSGSHLDVEYRDSTGALRDVLGSRFKDLF</sequence>
<dbReference type="EMBL" id="LAZR01020590">
    <property type="protein sequence ID" value="KKL88347.1"/>
    <property type="molecule type" value="Genomic_DNA"/>
</dbReference>
<dbReference type="InterPro" id="IPR050570">
    <property type="entry name" value="Cell_wall_metabolism_enzyme"/>
</dbReference>
<dbReference type="PANTHER" id="PTHR21666">
    <property type="entry name" value="PEPTIDASE-RELATED"/>
    <property type="match status" value="1"/>
</dbReference>
<dbReference type="Pfam" id="PF01551">
    <property type="entry name" value="Peptidase_M23"/>
    <property type="match status" value="1"/>
</dbReference>
<dbReference type="SUPFAM" id="SSF51261">
    <property type="entry name" value="Duplicated hybrid motif"/>
    <property type="match status" value="1"/>
</dbReference>
<dbReference type="CDD" id="cd12797">
    <property type="entry name" value="M23_peptidase"/>
    <property type="match status" value="1"/>
</dbReference>
<organism evidence="3">
    <name type="scientific">marine sediment metagenome</name>
    <dbReference type="NCBI Taxonomy" id="412755"/>
    <lineage>
        <taxon>unclassified sequences</taxon>
        <taxon>metagenomes</taxon>
        <taxon>ecological metagenomes</taxon>
    </lineage>
</organism>
<protein>
    <recommendedName>
        <fullName evidence="2">M23ase beta-sheet core domain-containing protein</fullName>
    </recommendedName>
</protein>